<dbReference type="EMBL" id="MDJD01000034">
    <property type="protein sequence ID" value="OEK08134.1"/>
    <property type="molecule type" value="Genomic_DNA"/>
</dbReference>
<gene>
    <name evidence="1" type="ORF">A8C32_01345</name>
</gene>
<organism evidence="1 2">
    <name type="scientific">Flavivirga aquatica</name>
    <dbReference type="NCBI Taxonomy" id="1849968"/>
    <lineage>
        <taxon>Bacteria</taxon>
        <taxon>Pseudomonadati</taxon>
        <taxon>Bacteroidota</taxon>
        <taxon>Flavobacteriia</taxon>
        <taxon>Flavobacteriales</taxon>
        <taxon>Flavobacteriaceae</taxon>
        <taxon>Flavivirga</taxon>
    </lineage>
</organism>
<accession>A0A1E5T9T7</accession>
<sequence>MINVKFIKLILIILLLLINSTKVLSQEQIMENKIEKIKALGKDSIVKIAYNILEKKYPTLKINLNNFEITTWSNKKEIVVNFKRHITFIPLGRNSSDFNYNFLINMITEDVNTLNYGRISSFYIPTEEEVKKIEFVKKAFNLPRLGFDNEISEETDMYVVRISNDDAFGIYHIDKITGKEILGSIEGSYESPPEIEQDIINEDPLIEIKE</sequence>
<dbReference type="Proteomes" id="UP000095713">
    <property type="component" value="Unassembled WGS sequence"/>
</dbReference>
<comment type="caution">
    <text evidence="1">The sequence shown here is derived from an EMBL/GenBank/DDBJ whole genome shotgun (WGS) entry which is preliminary data.</text>
</comment>
<protein>
    <submittedName>
        <fullName evidence="1">Uncharacterized protein</fullName>
    </submittedName>
</protein>
<keyword evidence="2" id="KW-1185">Reference proteome</keyword>
<evidence type="ECO:0000313" key="2">
    <source>
        <dbReference type="Proteomes" id="UP000095713"/>
    </source>
</evidence>
<name>A0A1E5T9T7_9FLAO</name>
<dbReference type="AlphaFoldDB" id="A0A1E5T9T7"/>
<proteinExistence type="predicted"/>
<evidence type="ECO:0000313" key="1">
    <source>
        <dbReference type="EMBL" id="OEK08134.1"/>
    </source>
</evidence>
<reference evidence="1 2" key="1">
    <citation type="submission" date="2016-05" db="EMBL/GenBank/DDBJ databases">
        <title>Draft Genome Sequence of Algibacter sp. Strain SK-16 Isolated from the Surface Water of Aburatsubo Inlet.</title>
        <authorList>
            <person name="Wong S.-K."/>
            <person name="Yoshizawa S."/>
            <person name="Nakajima Y."/>
            <person name="Ogura Y."/>
            <person name="Tetsuya H."/>
            <person name="Hamasaki K."/>
        </authorList>
    </citation>
    <scope>NUCLEOTIDE SEQUENCE [LARGE SCALE GENOMIC DNA]</scope>
    <source>
        <strain evidence="1 2">SK-16</strain>
    </source>
</reference>